<dbReference type="AlphaFoldDB" id="A0A3S4JP14"/>
<dbReference type="Proteomes" id="UP000271603">
    <property type="component" value="Chromosome"/>
</dbReference>
<dbReference type="SUPFAM" id="SSF161093">
    <property type="entry name" value="MgtE membrane domain-like"/>
    <property type="match status" value="1"/>
</dbReference>
<keyword evidence="1" id="KW-1133">Transmembrane helix</keyword>
<keyword evidence="1" id="KW-0472">Membrane</keyword>
<protein>
    <submittedName>
        <fullName evidence="2">Uncharacterized protein</fullName>
    </submittedName>
</protein>
<evidence type="ECO:0000256" key="1">
    <source>
        <dbReference type="SAM" id="Phobius"/>
    </source>
</evidence>
<gene>
    <name evidence="2" type="ORF">NCTC9419_00914</name>
</gene>
<evidence type="ECO:0000313" key="2">
    <source>
        <dbReference type="EMBL" id="VEA69390.1"/>
    </source>
</evidence>
<reference evidence="2 3" key="1">
    <citation type="submission" date="2018-12" db="EMBL/GenBank/DDBJ databases">
        <authorList>
            <consortium name="Pathogen Informatics"/>
        </authorList>
    </citation>
    <scope>NUCLEOTIDE SEQUENCE [LARGE SCALE GENOMIC DNA]</scope>
    <source>
        <strain evidence="2 3">NCTC9419</strain>
    </source>
</reference>
<sequence>MGLVTYLLYDDWALGGVMTLAMILNLLVAALMGVVIPMVMLKLGATRRSAPAC</sequence>
<dbReference type="GO" id="GO:0008324">
    <property type="term" value="F:monoatomic cation transmembrane transporter activity"/>
    <property type="evidence" value="ECO:0007669"/>
    <property type="project" value="InterPro"/>
</dbReference>
<dbReference type="InterPro" id="IPR036739">
    <property type="entry name" value="SLC41_membr_dom_sf"/>
</dbReference>
<dbReference type="EMBL" id="LR134155">
    <property type="protein sequence ID" value="VEA69390.1"/>
    <property type="molecule type" value="Genomic_DNA"/>
</dbReference>
<feature type="transmembrane region" description="Helical" evidence="1">
    <location>
        <begin position="12"/>
        <end position="39"/>
    </location>
</feature>
<keyword evidence="1" id="KW-0812">Transmembrane</keyword>
<evidence type="ECO:0000313" key="3">
    <source>
        <dbReference type="Proteomes" id="UP000271603"/>
    </source>
</evidence>
<organism evidence="2 3">
    <name type="scientific">Serratia rubidaea</name>
    <name type="common">Serratia marinorubra</name>
    <dbReference type="NCBI Taxonomy" id="61652"/>
    <lineage>
        <taxon>Bacteria</taxon>
        <taxon>Pseudomonadati</taxon>
        <taxon>Pseudomonadota</taxon>
        <taxon>Gammaproteobacteria</taxon>
        <taxon>Enterobacterales</taxon>
        <taxon>Yersiniaceae</taxon>
        <taxon>Serratia</taxon>
    </lineage>
</organism>
<proteinExistence type="predicted"/>
<accession>A0A3S4JP14</accession>
<name>A0A3S4JP14_SERRU</name>